<dbReference type="PROSITE" id="PS50845">
    <property type="entry name" value="RETICULON"/>
    <property type="match status" value="1"/>
</dbReference>
<reference evidence="9" key="1">
    <citation type="journal article" date="2013" name="Nat. Biotechnol.">
        <title>Draft genome sequence of chickpea (Cicer arietinum) provides a resource for trait improvement.</title>
        <authorList>
            <person name="Varshney R.K."/>
            <person name="Song C."/>
            <person name="Saxena R.K."/>
            <person name="Azam S."/>
            <person name="Yu S."/>
            <person name="Sharpe A.G."/>
            <person name="Cannon S."/>
            <person name="Baek J."/>
            <person name="Rosen B.D."/>
            <person name="Tar'an B."/>
            <person name="Millan T."/>
            <person name="Zhang X."/>
            <person name="Ramsay L.D."/>
            <person name="Iwata A."/>
            <person name="Wang Y."/>
            <person name="Nelson W."/>
            <person name="Farmer A.D."/>
            <person name="Gaur P.M."/>
            <person name="Soderlund C."/>
            <person name="Penmetsa R.V."/>
            <person name="Xu C."/>
            <person name="Bharti A.K."/>
            <person name="He W."/>
            <person name="Winter P."/>
            <person name="Zhao S."/>
            <person name="Hane J.K."/>
            <person name="Carrasquilla-Garcia N."/>
            <person name="Condie J.A."/>
            <person name="Upadhyaya H.D."/>
            <person name="Luo M.C."/>
            <person name="Thudi M."/>
            <person name="Gowda C.L."/>
            <person name="Singh N.P."/>
            <person name="Lichtenzveig J."/>
            <person name="Gali K.K."/>
            <person name="Rubio J."/>
            <person name="Nadarajan N."/>
            <person name="Dolezel J."/>
            <person name="Bansal K.C."/>
            <person name="Xu X."/>
            <person name="Edwards D."/>
            <person name="Zhang G."/>
            <person name="Kahl G."/>
            <person name="Gil J."/>
            <person name="Singh K.B."/>
            <person name="Datta S.K."/>
            <person name="Jackson S.A."/>
            <person name="Wang J."/>
            <person name="Cook D.R."/>
        </authorList>
    </citation>
    <scope>NUCLEOTIDE SEQUENCE [LARGE SCALE GENOMIC DNA]</scope>
    <source>
        <strain evidence="9">cv. CDC Frontier</strain>
    </source>
</reference>
<organism evidence="9 10">
    <name type="scientific">Cicer arietinum</name>
    <name type="common">Chickpea</name>
    <name type="synonym">Garbanzo</name>
    <dbReference type="NCBI Taxonomy" id="3827"/>
    <lineage>
        <taxon>Eukaryota</taxon>
        <taxon>Viridiplantae</taxon>
        <taxon>Streptophyta</taxon>
        <taxon>Embryophyta</taxon>
        <taxon>Tracheophyta</taxon>
        <taxon>Spermatophyta</taxon>
        <taxon>Magnoliopsida</taxon>
        <taxon>eudicotyledons</taxon>
        <taxon>Gunneridae</taxon>
        <taxon>Pentapetalae</taxon>
        <taxon>rosids</taxon>
        <taxon>fabids</taxon>
        <taxon>Fabales</taxon>
        <taxon>Fabaceae</taxon>
        <taxon>Papilionoideae</taxon>
        <taxon>50 kb inversion clade</taxon>
        <taxon>NPAAA clade</taxon>
        <taxon>Hologalegina</taxon>
        <taxon>IRL clade</taxon>
        <taxon>Cicereae</taxon>
        <taxon>Cicer</taxon>
    </lineage>
</organism>
<sequence length="402" mass="45409">MDPPSTPPIPITDEPIHDSLPLITNESPSPSPSLKRSKTRLVDRLETAAEESPEPAGLRRRGKSRATQNIARKARKPRSDVEIREENKDVFGLVEEFGKPRKRKNVGRPKKEKPNLLQSSISSPKIEEENGVDFDRIGQLVNDLVMWKDVSKSTLWFGLGSLCLLSSCFSQGIHFSIVSALSQLAILMLGVSFFTNSICQRKTVEEKCDVKVKEEDVLRLAKWILPALNFAISKARKLFSGEPSMTLKVIPFLLLGSEFGHLITIRRLCAIGFFVSFTVPKLYSCYTSQIDKRAEYLKSLLLETWCACTHKKKVMASILLTFWNLSSVKTRIFTAFMLLVLFRYLKQRVVQQLQDGEAQVGEKEQQKKESVVVETEEKETQLALVVRETNVASYETALTLKS</sequence>
<dbReference type="OrthoDB" id="783438at2759"/>
<keyword evidence="9" id="KW-1185">Reference proteome</keyword>
<evidence type="ECO:0000313" key="10">
    <source>
        <dbReference type="RefSeq" id="XP_004487260.1"/>
    </source>
</evidence>
<dbReference type="PANTHER" id="PTHR46626:SF3">
    <property type="entry name" value="RETICULON-LIKE PROTEIN"/>
    <property type="match status" value="1"/>
</dbReference>
<dbReference type="AlphaFoldDB" id="A0A1S2XCM9"/>
<evidence type="ECO:0000256" key="6">
    <source>
        <dbReference type="RuleBase" id="RU363132"/>
    </source>
</evidence>
<dbReference type="Proteomes" id="UP000087171">
    <property type="component" value="Chromosome Ca1"/>
</dbReference>
<accession>A0A1S2XCM9</accession>
<keyword evidence="5 6" id="KW-0472">Membrane</keyword>
<name>A0A1S2XCM9_CICAR</name>
<feature type="region of interest" description="Disordered" evidence="7">
    <location>
        <begin position="102"/>
        <end position="122"/>
    </location>
</feature>
<evidence type="ECO:0000256" key="5">
    <source>
        <dbReference type="ARBA" id="ARBA00023136"/>
    </source>
</evidence>
<evidence type="ECO:0000313" key="9">
    <source>
        <dbReference type="Proteomes" id="UP000087171"/>
    </source>
</evidence>
<protein>
    <recommendedName>
        <fullName evidence="6">Reticulon-like protein</fullName>
    </recommendedName>
</protein>
<comment type="subcellular location">
    <subcellularLocation>
        <location evidence="1 6">Endoplasmic reticulum membrane</location>
        <topology evidence="1 6">Multi-pass membrane protein</topology>
    </subcellularLocation>
</comment>
<keyword evidence="3 6" id="KW-0256">Endoplasmic reticulum</keyword>
<proteinExistence type="predicted"/>
<dbReference type="KEGG" id="cam:101515367"/>
<keyword evidence="2 6" id="KW-0812">Transmembrane</keyword>
<evidence type="ECO:0000256" key="1">
    <source>
        <dbReference type="ARBA" id="ARBA00004477"/>
    </source>
</evidence>
<feature type="transmembrane region" description="Helical" evidence="6">
    <location>
        <begin position="320"/>
        <end position="345"/>
    </location>
</feature>
<evidence type="ECO:0000256" key="7">
    <source>
        <dbReference type="SAM" id="MobiDB-lite"/>
    </source>
</evidence>
<dbReference type="PANTHER" id="PTHR46626">
    <property type="entry name" value="RETICULON-LIKE PROTEIN B17"/>
    <property type="match status" value="1"/>
</dbReference>
<dbReference type="PaxDb" id="3827-XP_004487260.1"/>
<evidence type="ECO:0000256" key="2">
    <source>
        <dbReference type="ARBA" id="ARBA00022692"/>
    </source>
</evidence>
<dbReference type="RefSeq" id="XP_004487260.1">
    <property type="nucleotide sequence ID" value="XM_004487203.3"/>
</dbReference>
<feature type="region of interest" description="Disordered" evidence="7">
    <location>
        <begin position="1"/>
        <end position="81"/>
    </location>
</feature>
<keyword evidence="4 6" id="KW-1133">Transmembrane helix</keyword>
<dbReference type="InterPro" id="IPR044647">
    <property type="entry name" value="RTNLB17/18/21"/>
</dbReference>
<dbReference type="Pfam" id="PF02453">
    <property type="entry name" value="Reticulon"/>
    <property type="match status" value="1"/>
</dbReference>
<dbReference type="InterPro" id="IPR003388">
    <property type="entry name" value="Reticulon"/>
</dbReference>
<feature type="compositionally biased region" description="Pro residues" evidence="7">
    <location>
        <begin position="1"/>
        <end position="10"/>
    </location>
</feature>
<reference evidence="10" key="2">
    <citation type="submission" date="2025-08" db="UniProtKB">
        <authorList>
            <consortium name="RefSeq"/>
        </authorList>
    </citation>
    <scope>IDENTIFICATION</scope>
    <source>
        <tissue evidence="10">Etiolated seedlings</tissue>
    </source>
</reference>
<evidence type="ECO:0000259" key="8">
    <source>
        <dbReference type="PROSITE" id="PS50845"/>
    </source>
</evidence>
<feature type="domain" description="Reticulon" evidence="8">
    <location>
        <begin position="141"/>
        <end position="301"/>
    </location>
</feature>
<feature type="transmembrane region" description="Helical" evidence="6">
    <location>
        <begin position="173"/>
        <end position="194"/>
    </location>
</feature>
<feature type="compositionally biased region" description="Basic residues" evidence="7">
    <location>
        <begin position="102"/>
        <end position="111"/>
    </location>
</feature>
<dbReference type="STRING" id="3827.A0A1S2XCM9"/>
<evidence type="ECO:0000256" key="4">
    <source>
        <dbReference type="ARBA" id="ARBA00022989"/>
    </source>
</evidence>
<dbReference type="GeneID" id="101515367"/>
<evidence type="ECO:0000256" key="3">
    <source>
        <dbReference type="ARBA" id="ARBA00022824"/>
    </source>
</evidence>
<dbReference type="GO" id="GO:0005789">
    <property type="term" value="C:endoplasmic reticulum membrane"/>
    <property type="evidence" value="ECO:0007669"/>
    <property type="project" value="UniProtKB-SubCell"/>
</dbReference>
<dbReference type="eggNOG" id="ENOG502QU5C">
    <property type="taxonomic scope" value="Eukaryota"/>
</dbReference>
<gene>
    <name evidence="10" type="primary">LOC101515367</name>
</gene>